<evidence type="ECO:0008006" key="3">
    <source>
        <dbReference type="Google" id="ProtNLM"/>
    </source>
</evidence>
<sequence length="235" mass="26032">MTEAEWLACTDEEAIAAAVCEFASDRKARLIACGCCRLVWDWLVNDKSRGAVETSELFADGLVTDDELSRAAYFAEAAVFAVDEMRERYRRDQKAVRDGWLDARDATENGIPSRDRTLISFDIARAAANWAERLNADDPRLCFRELPDPIFSPVVARDVMGNPFRSAAIDPSRLTTNVLTLAAQMYESRDCSAMPILADALQDAGCDDIDVLSHCRVPGPHVRGCWVVDLLLGKT</sequence>
<dbReference type="AlphaFoldDB" id="A0A6P2CR12"/>
<organism evidence="1 2">
    <name type="scientific">Gemmata massiliana</name>
    <dbReference type="NCBI Taxonomy" id="1210884"/>
    <lineage>
        <taxon>Bacteria</taxon>
        <taxon>Pseudomonadati</taxon>
        <taxon>Planctomycetota</taxon>
        <taxon>Planctomycetia</taxon>
        <taxon>Gemmatales</taxon>
        <taxon>Gemmataceae</taxon>
        <taxon>Gemmata</taxon>
    </lineage>
</organism>
<keyword evidence="2" id="KW-1185">Reference proteome</keyword>
<evidence type="ECO:0000313" key="2">
    <source>
        <dbReference type="Proteomes" id="UP000464178"/>
    </source>
</evidence>
<reference evidence="1 2" key="1">
    <citation type="submission" date="2019-05" db="EMBL/GenBank/DDBJ databases">
        <authorList>
            <consortium name="Science for Life Laboratories"/>
        </authorList>
    </citation>
    <scope>NUCLEOTIDE SEQUENCE [LARGE SCALE GENOMIC DNA]</scope>
    <source>
        <strain evidence="1">Soil9</strain>
    </source>
</reference>
<evidence type="ECO:0000313" key="1">
    <source>
        <dbReference type="EMBL" id="VTR91498.1"/>
    </source>
</evidence>
<accession>A0A6P2CR12</accession>
<dbReference type="Proteomes" id="UP000464178">
    <property type="component" value="Chromosome"/>
</dbReference>
<dbReference type="EMBL" id="LR593886">
    <property type="protein sequence ID" value="VTR91498.1"/>
    <property type="molecule type" value="Genomic_DNA"/>
</dbReference>
<proteinExistence type="predicted"/>
<dbReference type="RefSeq" id="WP_232069532.1">
    <property type="nucleotide sequence ID" value="NZ_LR593886.1"/>
</dbReference>
<protein>
    <recommendedName>
        <fullName evidence="3">SMI1/KNR4 family protein</fullName>
    </recommendedName>
</protein>
<dbReference type="KEGG" id="gms:SOIL9_62160"/>
<gene>
    <name evidence="1" type="ORF">SOIL9_62160</name>
</gene>
<name>A0A6P2CR12_9BACT</name>